<protein>
    <submittedName>
        <fullName evidence="1">Uncharacterized protein</fullName>
    </submittedName>
</protein>
<gene>
    <name evidence="1" type="ORF">G6045_13975</name>
</gene>
<name>A0A6G4XGU3_9ACTN</name>
<dbReference type="EMBL" id="JAAKZW010000045">
    <property type="protein sequence ID" value="NGO76765.1"/>
    <property type="molecule type" value="Genomic_DNA"/>
</dbReference>
<evidence type="ECO:0000313" key="1">
    <source>
        <dbReference type="EMBL" id="NGO76765.1"/>
    </source>
</evidence>
<dbReference type="RefSeq" id="WP_165332257.1">
    <property type="nucleotide sequence ID" value="NZ_JAAKZW010000045.1"/>
</dbReference>
<reference evidence="1 2" key="1">
    <citation type="submission" date="2020-02" db="EMBL/GenBank/DDBJ databases">
        <title>Whole-genome analyses of novel actinobacteria.</title>
        <authorList>
            <person name="Sahin N."/>
            <person name="Tokatli A."/>
        </authorList>
    </citation>
    <scope>NUCLEOTIDE SEQUENCE [LARGE SCALE GENOMIC DNA]</scope>
    <source>
        <strain evidence="1 2">YC504</strain>
    </source>
</reference>
<dbReference type="Proteomes" id="UP000481109">
    <property type="component" value="Unassembled WGS sequence"/>
</dbReference>
<dbReference type="AlphaFoldDB" id="A0A6G4XGU3"/>
<evidence type="ECO:0000313" key="2">
    <source>
        <dbReference type="Proteomes" id="UP000481109"/>
    </source>
</evidence>
<organism evidence="1 2">
    <name type="scientific">Streptomyces mesophilus</name>
    <dbReference type="NCBI Taxonomy" id="1775132"/>
    <lineage>
        <taxon>Bacteria</taxon>
        <taxon>Bacillati</taxon>
        <taxon>Actinomycetota</taxon>
        <taxon>Actinomycetes</taxon>
        <taxon>Kitasatosporales</taxon>
        <taxon>Streptomycetaceae</taxon>
        <taxon>Streptomyces</taxon>
    </lineage>
</organism>
<accession>A0A6G4XGU3</accession>
<keyword evidence="2" id="KW-1185">Reference proteome</keyword>
<comment type="caution">
    <text evidence="1">The sequence shown here is derived from an EMBL/GenBank/DDBJ whole genome shotgun (WGS) entry which is preliminary data.</text>
</comment>
<proteinExistence type="predicted"/>
<sequence length="103" mass="11435">MRTYIGGHQAVSTTDFEELALGEERAFWLELMFGQPNESKQERAARLDAARDMLSDPEAPELPEQACQIIAEAIESRAPELFNVVPLARPAARRPRTRKGAAA</sequence>